<name>A0A6J7WLW3_9CAUD</name>
<dbReference type="EMBL" id="LR798243">
    <property type="protein sequence ID" value="CAB5214481.1"/>
    <property type="molecule type" value="Genomic_DNA"/>
</dbReference>
<proteinExistence type="predicted"/>
<reference evidence="1" key="1">
    <citation type="submission" date="2020-05" db="EMBL/GenBank/DDBJ databases">
        <authorList>
            <person name="Chiriac C."/>
            <person name="Salcher M."/>
            <person name="Ghai R."/>
            <person name="Kavagutti S V."/>
        </authorList>
    </citation>
    <scope>NUCLEOTIDE SEQUENCE</scope>
</reference>
<accession>A0A6J7WLW3</accession>
<protein>
    <submittedName>
        <fullName evidence="1">Uncharacterized protein</fullName>
    </submittedName>
</protein>
<evidence type="ECO:0000313" key="1">
    <source>
        <dbReference type="EMBL" id="CAB5214481.1"/>
    </source>
</evidence>
<sequence length="54" mass="6396">MKRYDVTKENKFTLSPEQKVALIEAKVKRAEAHILALVEQTRLLEQARRNVFRK</sequence>
<gene>
    <name evidence="1" type="ORF">UFOVP190_134</name>
</gene>
<organism evidence="1">
    <name type="scientific">uncultured Caudovirales phage</name>
    <dbReference type="NCBI Taxonomy" id="2100421"/>
    <lineage>
        <taxon>Viruses</taxon>
        <taxon>Duplodnaviria</taxon>
        <taxon>Heunggongvirae</taxon>
        <taxon>Uroviricota</taxon>
        <taxon>Caudoviricetes</taxon>
        <taxon>Peduoviridae</taxon>
        <taxon>Maltschvirus</taxon>
        <taxon>Maltschvirus maltsch</taxon>
    </lineage>
</organism>